<dbReference type="AlphaFoldDB" id="A0A0L6U1M2"/>
<gene>
    <name evidence="1" type="ORF">AKG39_06405</name>
</gene>
<dbReference type="OrthoDB" id="1778370at2"/>
<dbReference type="STRING" id="52689.AKG39_06405"/>
<dbReference type="EMBL" id="LGYO01000013">
    <property type="protein sequence ID" value="KNZ42401.1"/>
    <property type="molecule type" value="Genomic_DNA"/>
</dbReference>
<sequence length="147" mass="16899">MKNGGYPQTPEKENDCFLGKQVYMKIMMEDKQMNELVFKNTLEFADWSSGKEIFNMEYLGSLDGHKSQNCFEVDIEKNGVYLIGIEKSEKELFFKSAEDLSKWTEVNKVADLINNGLSDIYVGFNQFDCLKDGQEIRIYIDSVACSL</sequence>
<comment type="caution">
    <text evidence="1">The sequence shown here is derived from an EMBL/GenBank/DDBJ whole genome shotgun (WGS) entry which is preliminary data.</text>
</comment>
<name>A0A0L6U1M2_9FIRM</name>
<keyword evidence="2" id="KW-1185">Reference proteome</keyword>
<evidence type="ECO:0000313" key="1">
    <source>
        <dbReference type="EMBL" id="KNZ42401.1"/>
    </source>
</evidence>
<organism evidence="1 2">
    <name type="scientific">Acetobacterium bakii</name>
    <dbReference type="NCBI Taxonomy" id="52689"/>
    <lineage>
        <taxon>Bacteria</taxon>
        <taxon>Bacillati</taxon>
        <taxon>Bacillota</taxon>
        <taxon>Clostridia</taxon>
        <taxon>Eubacteriales</taxon>
        <taxon>Eubacteriaceae</taxon>
        <taxon>Acetobacterium</taxon>
    </lineage>
</organism>
<evidence type="ECO:0000313" key="2">
    <source>
        <dbReference type="Proteomes" id="UP000036873"/>
    </source>
</evidence>
<protein>
    <submittedName>
        <fullName evidence="1">Uncharacterized protein</fullName>
    </submittedName>
</protein>
<dbReference type="Proteomes" id="UP000036873">
    <property type="component" value="Unassembled WGS sequence"/>
</dbReference>
<accession>A0A0L6U1M2</accession>
<reference evidence="2" key="1">
    <citation type="submission" date="2015-07" db="EMBL/GenBank/DDBJ databases">
        <title>Draft genome sequence of Acetobacterium bakii DSM 8293, a potential psychrophilic chemical producer through syngas fermentation.</title>
        <authorList>
            <person name="Song Y."/>
            <person name="Hwang S."/>
            <person name="Cho B.-K."/>
        </authorList>
    </citation>
    <scope>NUCLEOTIDE SEQUENCE [LARGE SCALE GENOMIC DNA]</scope>
    <source>
        <strain evidence="2">DSM 8239</strain>
    </source>
</reference>
<proteinExistence type="predicted"/>